<dbReference type="SUPFAM" id="SSF52172">
    <property type="entry name" value="CheY-like"/>
    <property type="match status" value="1"/>
</dbReference>
<dbReference type="PANTHER" id="PTHR43874:SF146">
    <property type="entry name" value="TWO-COMPONENT RESPONSE REGULATOR-LIKE APRR9"/>
    <property type="match status" value="1"/>
</dbReference>
<dbReference type="CDD" id="cd17582">
    <property type="entry name" value="psREC_PRR"/>
    <property type="match status" value="1"/>
</dbReference>
<feature type="region of interest" description="Disordered" evidence="10">
    <location>
        <begin position="652"/>
        <end position="674"/>
    </location>
</feature>
<gene>
    <name evidence="13" type="ORF">M0R45_034057</name>
</gene>
<feature type="compositionally biased region" description="Basic residues" evidence="10">
    <location>
        <begin position="652"/>
        <end position="661"/>
    </location>
</feature>
<comment type="similarity">
    <text evidence="2">Belongs to the ARR-like family.</text>
</comment>
<evidence type="ECO:0000256" key="9">
    <source>
        <dbReference type="PROSITE-ProRule" id="PRU00357"/>
    </source>
</evidence>
<comment type="caution">
    <text evidence="8">Lacks conserved residue(s) required for the propagation of feature annotation.</text>
</comment>
<evidence type="ECO:0000256" key="2">
    <source>
        <dbReference type="ARBA" id="ARBA00010330"/>
    </source>
</evidence>
<dbReference type="EMBL" id="JBEDUW010000007">
    <property type="protein sequence ID" value="KAK9910082.1"/>
    <property type="molecule type" value="Genomic_DNA"/>
</dbReference>
<dbReference type="InterPro" id="IPR011006">
    <property type="entry name" value="CheY-like_superfamily"/>
</dbReference>
<dbReference type="Pfam" id="PF06203">
    <property type="entry name" value="CCT"/>
    <property type="match status" value="1"/>
</dbReference>
<dbReference type="SMART" id="SM00448">
    <property type="entry name" value="REC"/>
    <property type="match status" value="1"/>
</dbReference>
<evidence type="ECO:0000256" key="8">
    <source>
        <dbReference type="PROSITE-ProRule" id="PRU00169"/>
    </source>
</evidence>
<evidence type="ECO:0000256" key="7">
    <source>
        <dbReference type="ARBA" id="ARBA00023242"/>
    </source>
</evidence>
<organism evidence="13 14">
    <name type="scientific">Rubus argutus</name>
    <name type="common">Southern blackberry</name>
    <dbReference type="NCBI Taxonomy" id="59490"/>
    <lineage>
        <taxon>Eukaryota</taxon>
        <taxon>Viridiplantae</taxon>
        <taxon>Streptophyta</taxon>
        <taxon>Embryophyta</taxon>
        <taxon>Tracheophyta</taxon>
        <taxon>Spermatophyta</taxon>
        <taxon>Magnoliopsida</taxon>
        <taxon>eudicotyledons</taxon>
        <taxon>Gunneridae</taxon>
        <taxon>Pentapetalae</taxon>
        <taxon>rosids</taxon>
        <taxon>fabids</taxon>
        <taxon>Rosales</taxon>
        <taxon>Rosaceae</taxon>
        <taxon>Rosoideae</taxon>
        <taxon>Rosoideae incertae sedis</taxon>
        <taxon>Rubus</taxon>
    </lineage>
</organism>
<dbReference type="PROSITE" id="PS51017">
    <property type="entry name" value="CCT"/>
    <property type="match status" value="1"/>
</dbReference>
<evidence type="ECO:0000256" key="1">
    <source>
        <dbReference type="ARBA" id="ARBA00004123"/>
    </source>
</evidence>
<dbReference type="GO" id="GO:0009736">
    <property type="term" value="P:cytokinin-activated signaling pathway"/>
    <property type="evidence" value="ECO:0007669"/>
    <property type="project" value="InterPro"/>
</dbReference>
<evidence type="ECO:0000259" key="12">
    <source>
        <dbReference type="PROSITE" id="PS51017"/>
    </source>
</evidence>
<comment type="subcellular location">
    <subcellularLocation>
        <location evidence="1 9">Nucleus</location>
    </subcellularLocation>
</comment>
<feature type="domain" description="CCT" evidence="12">
    <location>
        <begin position="619"/>
        <end position="661"/>
    </location>
</feature>
<dbReference type="Pfam" id="PF00072">
    <property type="entry name" value="Response_reg"/>
    <property type="match status" value="1"/>
</dbReference>
<evidence type="ECO:0000313" key="13">
    <source>
        <dbReference type="EMBL" id="KAK9910082.1"/>
    </source>
</evidence>
<reference evidence="13 14" key="1">
    <citation type="journal article" date="2023" name="G3 (Bethesda)">
        <title>A chromosome-length genome assembly and annotation of blackberry (Rubus argutus, cv. 'Hillquist').</title>
        <authorList>
            <person name="Bruna T."/>
            <person name="Aryal R."/>
            <person name="Dudchenko O."/>
            <person name="Sargent D.J."/>
            <person name="Mead D."/>
            <person name="Buti M."/>
            <person name="Cavallini A."/>
            <person name="Hytonen T."/>
            <person name="Andres J."/>
            <person name="Pham M."/>
            <person name="Weisz D."/>
            <person name="Mascagni F."/>
            <person name="Usai G."/>
            <person name="Natali L."/>
            <person name="Bassil N."/>
            <person name="Fernandez G.E."/>
            <person name="Lomsadze A."/>
            <person name="Armour M."/>
            <person name="Olukolu B."/>
            <person name="Poorten T."/>
            <person name="Britton C."/>
            <person name="Davik J."/>
            <person name="Ashrafi H."/>
            <person name="Aiden E.L."/>
            <person name="Borodovsky M."/>
            <person name="Worthington M."/>
        </authorList>
    </citation>
    <scope>NUCLEOTIDE SEQUENCE [LARGE SCALE GENOMIC DNA]</scope>
    <source>
        <strain evidence="13">PI 553951</strain>
    </source>
</reference>
<dbReference type="GO" id="GO:0005634">
    <property type="term" value="C:nucleus"/>
    <property type="evidence" value="ECO:0007669"/>
    <property type="project" value="UniProtKB-SubCell"/>
</dbReference>
<dbReference type="PROSITE" id="PS50110">
    <property type="entry name" value="RESPONSE_REGULATORY"/>
    <property type="match status" value="1"/>
</dbReference>
<accession>A0AAW1VPC0</accession>
<comment type="caution">
    <text evidence="13">The sequence shown here is derived from an EMBL/GenBank/DDBJ whole genome shotgun (WGS) entry which is preliminary data.</text>
</comment>
<dbReference type="GO" id="GO:0048511">
    <property type="term" value="P:rhythmic process"/>
    <property type="evidence" value="ECO:0007669"/>
    <property type="project" value="UniProtKB-KW"/>
</dbReference>
<feature type="compositionally biased region" description="Polar residues" evidence="10">
    <location>
        <begin position="665"/>
        <end position="674"/>
    </location>
</feature>
<keyword evidence="14" id="KW-1185">Reference proteome</keyword>
<evidence type="ECO:0000256" key="5">
    <source>
        <dbReference type="ARBA" id="ARBA00023108"/>
    </source>
</evidence>
<dbReference type="Gene3D" id="3.40.50.2300">
    <property type="match status" value="1"/>
</dbReference>
<dbReference type="InterPro" id="IPR045279">
    <property type="entry name" value="ARR-like"/>
</dbReference>
<keyword evidence="6" id="KW-0804">Transcription</keyword>
<evidence type="ECO:0000256" key="10">
    <source>
        <dbReference type="SAM" id="MobiDB-lite"/>
    </source>
</evidence>
<dbReference type="Proteomes" id="UP001457282">
    <property type="component" value="Unassembled WGS sequence"/>
</dbReference>
<keyword evidence="4" id="KW-0805">Transcription regulation</keyword>
<evidence type="ECO:0000256" key="4">
    <source>
        <dbReference type="ARBA" id="ARBA00023015"/>
    </source>
</evidence>
<feature type="domain" description="Response regulatory" evidence="11">
    <location>
        <begin position="47"/>
        <end position="165"/>
    </location>
</feature>
<dbReference type="GO" id="GO:0000160">
    <property type="term" value="P:phosphorelay signal transduction system"/>
    <property type="evidence" value="ECO:0007669"/>
    <property type="project" value="UniProtKB-KW"/>
</dbReference>
<keyword evidence="7 9" id="KW-0539">Nucleus</keyword>
<protein>
    <submittedName>
        <fullName evidence="13">Uncharacterized protein</fullName>
    </submittedName>
</protein>
<keyword evidence="5" id="KW-0090">Biological rhythms</keyword>
<dbReference type="InterPro" id="IPR010402">
    <property type="entry name" value="CCT_domain"/>
</dbReference>
<proteinExistence type="inferred from homology"/>
<sequence>MGEVVVSEMEAVKIERRREEEEEEDGGGASSTEVVRWESYLPRTVLRVLLVEADDSTRQIITALLRKCNYRVVAVSDGLRAWETIKEKHNKIDLILTEAELPSISGFALLTLVMEHGICKHIPVIMMSSQDSVNMVLKCMQKGAADYLIKPLRKNELRNLWQHVWRRHTLNGGQAPQNLTVSQQKVEATSENNAASNHSNDYAACMRKNKGFSENGSDAQNSCTTPYLEAESACIQIMQDISQLKYGSASNLSNMDIEMLEECDRLDNESGVHESETKENSGTFGSDIVPLDEALNSVASRLREENVYAKPMVQDDGIQAEVGKENAKIASGTHSCHYELVEPSRGVMDLLGTFDNWPNCKVGSSNSKDDGMKHFGLELSLRSLDSSHKQVTEVWPSLNHSDASAFSRYNNSKALQPLFSTLPSTKSEGASNSHDGQENTTTLVASQTEQADLSFEGPQLGVLPVTTVRSDNMCAGYSPCFPSLFLGQSGLTPMFSTKSVCQSAQSPFHHSEQGYDRSDKTADKSIDQTVHEQNRLDSVEHLRPGSPAACQSTCSSLGNGTVDNHISGGTYGSICSSNDGSASLAVAGEIATASESLNDSGRFVREGFGGVDSLRSSQREAALTKFRLKRKDRCFEKKVRYQSRKILAEKRPRVKGQFVHRAHTDSPTANAVGS</sequence>
<evidence type="ECO:0000259" key="11">
    <source>
        <dbReference type="PROSITE" id="PS50110"/>
    </source>
</evidence>
<name>A0AAW1VPC0_RUBAR</name>
<evidence type="ECO:0000256" key="3">
    <source>
        <dbReference type="ARBA" id="ARBA00023012"/>
    </source>
</evidence>
<dbReference type="PANTHER" id="PTHR43874">
    <property type="entry name" value="TWO-COMPONENT RESPONSE REGULATOR"/>
    <property type="match status" value="1"/>
</dbReference>
<dbReference type="InterPro" id="IPR001789">
    <property type="entry name" value="Sig_transdc_resp-reg_receiver"/>
</dbReference>
<evidence type="ECO:0000256" key="6">
    <source>
        <dbReference type="ARBA" id="ARBA00023163"/>
    </source>
</evidence>
<keyword evidence="3" id="KW-0902">Two-component regulatory system</keyword>
<dbReference type="AlphaFoldDB" id="A0AAW1VPC0"/>
<evidence type="ECO:0000313" key="14">
    <source>
        <dbReference type="Proteomes" id="UP001457282"/>
    </source>
</evidence>